<sequence>MKALYLFLLVVGIILLLATNSEYCLSNITGLAMMYVACRKLNMLYE</sequence>
<dbReference type="RefSeq" id="WP_250726079.1">
    <property type="nucleotide sequence ID" value="NZ_JAGJIB010000003.1"/>
</dbReference>
<organism evidence="1 2">
    <name type="scientific">Bacteroides fragilis</name>
    <dbReference type="NCBI Taxonomy" id="817"/>
    <lineage>
        <taxon>Bacteria</taxon>
        <taxon>Pseudomonadati</taxon>
        <taxon>Bacteroidota</taxon>
        <taxon>Bacteroidia</taxon>
        <taxon>Bacteroidales</taxon>
        <taxon>Bacteroidaceae</taxon>
        <taxon>Bacteroides</taxon>
    </lineage>
</organism>
<gene>
    <name evidence="1" type="ORF">O1422_03295</name>
</gene>
<dbReference type="Proteomes" id="UP001075704">
    <property type="component" value="Unassembled WGS sequence"/>
</dbReference>
<reference evidence="1" key="1">
    <citation type="submission" date="2022-12" db="EMBL/GenBank/DDBJ databases">
        <title>Development of a Multilocus Sequence Typing Scheme for Bacteroides fragilis Based on Whole Genome Sequencing Data and Clinical Application.</title>
        <authorList>
            <person name="Nielsen F.D."/>
            <person name="Justesen U.S."/>
        </authorList>
    </citation>
    <scope>NUCLEOTIDE SEQUENCE</scope>
    <source>
        <strain evidence="1">BF_BC_ODE_DK_2015_2</strain>
    </source>
</reference>
<evidence type="ECO:0000313" key="2">
    <source>
        <dbReference type="Proteomes" id="UP001075704"/>
    </source>
</evidence>
<proteinExistence type="predicted"/>
<protein>
    <recommendedName>
        <fullName evidence="3">Transmembrane protein</fullName>
    </recommendedName>
</protein>
<evidence type="ECO:0008006" key="3">
    <source>
        <dbReference type="Google" id="ProtNLM"/>
    </source>
</evidence>
<accession>A0ABD4VR13</accession>
<comment type="caution">
    <text evidence="1">The sequence shown here is derived from an EMBL/GenBank/DDBJ whole genome shotgun (WGS) entry which is preliminary data.</text>
</comment>
<evidence type="ECO:0000313" key="1">
    <source>
        <dbReference type="EMBL" id="MCZ2653186.1"/>
    </source>
</evidence>
<name>A0ABD4VR13_BACFG</name>
<dbReference type="EMBL" id="JAPUAC010000002">
    <property type="protein sequence ID" value="MCZ2653186.1"/>
    <property type="molecule type" value="Genomic_DNA"/>
</dbReference>
<dbReference type="AlphaFoldDB" id="A0ABD4VR13"/>